<evidence type="ECO:0000313" key="7">
    <source>
        <dbReference type="RefSeq" id="XP_013774137.1"/>
    </source>
</evidence>
<keyword evidence="3" id="KW-0393">Immunoglobulin domain</keyword>
<keyword evidence="6" id="KW-1185">Reference proteome</keyword>
<dbReference type="Gene3D" id="2.60.40.10">
    <property type="entry name" value="Immunoglobulins"/>
    <property type="match status" value="1"/>
</dbReference>
<dbReference type="InterPro" id="IPR003599">
    <property type="entry name" value="Ig_sub"/>
</dbReference>
<feature type="chain" id="PRO_5046490336" evidence="4">
    <location>
        <begin position="22"/>
        <end position="159"/>
    </location>
</feature>
<dbReference type="RefSeq" id="XP_013774137.1">
    <property type="nucleotide sequence ID" value="XM_013918683.2"/>
</dbReference>
<gene>
    <name evidence="7" type="primary">LOC106459097</name>
</gene>
<dbReference type="PANTHER" id="PTHR45080">
    <property type="entry name" value="CONTACTIN 5"/>
    <property type="match status" value="1"/>
</dbReference>
<keyword evidence="2" id="KW-1015">Disulfide bond</keyword>
<evidence type="ECO:0000256" key="2">
    <source>
        <dbReference type="ARBA" id="ARBA00023157"/>
    </source>
</evidence>
<dbReference type="Proteomes" id="UP000694941">
    <property type="component" value="Unplaced"/>
</dbReference>
<dbReference type="SMART" id="SM00409">
    <property type="entry name" value="IG"/>
    <property type="match status" value="1"/>
</dbReference>
<evidence type="ECO:0000256" key="3">
    <source>
        <dbReference type="ARBA" id="ARBA00023319"/>
    </source>
</evidence>
<evidence type="ECO:0000259" key="5">
    <source>
        <dbReference type="PROSITE" id="PS50835"/>
    </source>
</evidence>
<accession>A0ABM1B3M1</accession>
<dbReference type="InterPro" id="IPR007110">
    <property type="entry name" value="Ig-like_dom"/>
</dbReference>
<dbReference type="InterPro" id="IPR003598">
    <property type="entry name" value="Ig_sub2"/>
</dbReference>
<dbReference type="SMART" id="SM00408">
    <property type="entry name" value="IGc2"/>
    <property type="match status" value="1"/>
</dbReference>
<protein>
    <submittedName>
        <fullName evidence="7">Immunoglobulin domain-containing protein oig-4-like</fullName>
    </submittedName>
</protein>
<evidence type="ECO:0000256" key="4">
    <source>
        <dbReference type="SAM" id="SignalP"/>
    </source>
</evidence>
<feature type="domain" description="Ig-like" evidence="5">
    <location>
        <begin position="57"/>
        <end position="156"/>
    </location>
</feature>
<keyword evidence="1 4" id="KW-0732">Signal</keyword>
<evidence type="ECO:0000313" key="6">
    <source>
        <dbReference type="Proteomes" id="UP000694941"/>
    </source>
</evidence>
<dbReference type="InterPro" id="IPR050958">
    <property type="entry name" value="Cell_Adh-Cytoskel_Orgn"/>
</dbReference>
<dbReference type="SUPFAM" id="SSF48726">
    <property type="entry name" value="Immunoglobulin"/>
    <property type="match status" value="1"/>
</dbReference>
<dbReference type="InterPro" id="IPR036179">
    <property type="entry name" value="Ig-like_dom_sf"/>
</dbReference>
<reference evidence="7" key="1">
    <citation type="submission" date="2025-08" db="UniProtKB">
        <authorList>
            <consortium name="RefSeq"/>
        </authorList>
    </citation>
    <scope>IDENTIFICATION</scope>
    <source>
        <tissue evidence="7">Muscle</tissue>
    </source>
</reference>
<dbReference type="GeneID" id="106459097"/>
<name>A0ABM1B3M1_LIMPO</name>
<evidence type="ECO:0000256" key="1">
    <source>
        <dbReference type="ARBA" id="ARBA00022729"/>
    </source>
</evidence>
<dbReference type="PROSITE" id="PS50835">
    <property type="entry name" value="IG_LIKE"/>
    <property type="match status" value="1"/>
</dbReference>
<dbReference type="Pfam" id="PF13927">
    <property type="entry name" value="Ig_3"/>
    <property type="match status" value="1"/>
</dbReference>
<organism evidence="6 7">
    <name type="scientific">Limulus polyphemus</name>
    <name type="common">Atlantic horseshoe crab</name>
    <dbReference type="NCBI Taxonomy" id="6850"/>
    <lineage>
        <taxon>Eukaryota</taxon>
        <taxon>Metazoa</taxon>
        <taxon>Ecdysozoa</taxon>
        <taxon>Arthropoda</taxon>
        <taxon>Chelicerata</taxon>
        <taxon>Merostomata</taxon>
        <taxon>Xiphosura</taxon>
        <taxon>Limulidae</taxon>
        <taxon>Limulus</taxon>
    </lineage>
</organism>
<proteinExistence type="predicted"/>
<dbReference type="InterPro" id="IPR013783">
    <property type="entry name" value="Ig-like_fold"/>
</dbReference>
<dbReference type="PANTHER" id="PTHR45080:SF8">
    <property type="entry name" value="IG-LIKE DOMAIN-CONTAINING PROTEIN"/>
    <property type="match status" value="1"/>
</dbReference>
<dbReference type="CDD" id="cd00096">
    <property type="entry name" value="Ig"/>
    <property type="match status" value="1"/>
</dbReference>
<feature type="signal peptide" evidence="4">
    <location>
        <begin position="1"/>
        <end position="21"/>
    </location>
</feature>
<sequence length="159" mass="18878">MKTRTIVTLALILCLLLVAESIRFRGWRRRGGRRRHPLTPKFMFYTHPGRKDYYDNPNGAKITRSSHFEYEFFLGHRIVFICVARGDPRPRITWYKDSIELYEHPYLQISEWHHGKAKLKSKLEITPARQMDSGTYECQANNKYAVDRKIFKADFSSYS</sequence>